<evidence type="ECO:0000313" key="1">
    <source>
        <dbReference type="EMBL" id="EFL52999.1"/>
    </source>
</evidence>
<reference evidence="1 2" key="1">
    <citation type="submission" date="2010-08" db="EMBL/GenBank/DDBJ databases">
        <title>The draft genome of Desulfovibrio fructosovorans JJ.</title>
        <authorList>
            <consortium name="US DOE Joint Genome Institute (JGI-PGF)"/>
            <person name="Lucas S."/>
            <person name="Copeland A."/>
            <person name="Lapidus A."/>
            <person name="Cheng J.-F."/>
            <person name="Bruce D."/>
            <person name="Goodwin L."/>
            <person name="Pitluck S."/>
            <person name="Land M.L."/>
            <person name="Hauser L."/>
            <person name="Chang Y.-J."/>
            <person name="Jeffries C."/>
            <person name="Wall J.D."/>
            <person name="Stahl D.A."/>
            <person name="Arkin A.P."/>
            <person name="Dehal P."/>
            <person name="Stolyar S.M."/>
            <person name="Hazen T.C."/>
            <person name="Woyke T.J."/>
        </authorList>
    </citation>
    <scope>NUCLEOTIDE SEQUENCE [LARGE SCALE GENOMIC DNA]</scope>
    <source>
        <strain evidence="1 2">JJ</strain>
    </source>
</reference>
<sequence>MGAFTDAIERLKNFYRAAANSTAVPGGFGKGGHRKLFDPYNADIVAIGQGCADYAGMAQGAANQAGAWLRPVMPDGSYAAVTRLSATTLAVAGPAAQLDNCKPGRAVKLAQATPGVGYVAGATYDADAGHVVVTVTGIAVEEDLSEVWLGQSPDNAPQQADTPAGADLYLSQNCNGF</sequence>
<name>E1JQZ8_SOLFR</name>
<dbReference type="EMBL" id="AECZ01000001">
    <property type="protein sequence ID" value="EFL52999.1"/>
    <property type="molecule type" value="Genomic_DNA"/>
</dbReference>
<dbReference type="STRING" id="596151.DesfrDRAFT_0047"/>
<proteinExistence type="predicted"/>
<evidence type="ECO:0000313" key="2">
    <source>
        <dbReference type="Proteomes" id="UP000006250"/>
    </source>
</evidence>
<accession>E1JQZ8</accession>
<gene>
    <name evidence="1" type="ORF">DesfrDRAFT_0047</name>
</gene>
<keyword evidence="2" id="KW-1185">Reference proteome</keyword>
<protein>
    <submittedName>
        <fullName evidence="1">Uncharacterized protein</fullName>
    </submittedName>
</protein>
<dbReference type="Proteomes" id="UP000006250">
    <property type="component" value="Unassembled WGS sequence"/>
</dbReference>
<organism evidence="1 2">
    <name type="scientific">Solidesulfovibrio fructosivorans JJ]</name>
    <dbReference type="NCBI Taxonomy" id="596151"/>
    <lineage>
        <taxon>Bacteria</taxon>
        <taxon>Pseudomonadati</taxon>
        <taxon>Thermodesulfobacteriota</taxon>
        <taxon>Desulfovibrionia</taxon>
        <taxon>Desulfovibrionales</taxon>
        <taxon>Desulfovibrionaceae</taxon>
        <taxon>Solidesulfovibrio</taxon>
    </lineage>
</organism>
<comment type="caution">
    <text evidence="1">The sequence shown here is derived from an EMBL/GenBank/DDBJ whole genome shotgun (WGS) entry which is preliminary data.</text>
</comment>
<dbReference type="AlphaFoldDB" id="E1JQZ8"/>
<dbReference type="RefSeq" id="WP_005989976.1">
    <property type="nucleotide sequence ID" value="NZ_AECZ01000001.1"/>
</dbReference>